<keyword evidence="6 7" id="KW-0472">Membrane</keyword>
<evidence type="ECO:0000313" key="9">
    <source>
        <dbReference type="EMBL" id="UOR13806.1"/>
    </source>
</evidence>
<dbReference type="EMBL" id="CP095075">
    <property type="protein sequence ID" value="UOR13806.1"/>
    <property type="molecule type" value="Genomic_DNA"/>
</dbReference>
<name>A0ABY4HG93_9BACI</name>
<dbReference type="InterPro" id="IPR050445">
    <property type="entry name" value="Bact_polysacc_biosynth/exp"/>
</dbReference>
<evidence type="ECO:0000313" key="10">
    <source>
        <dbReference type="Proteomes" id="UP000830326"/>
    </source>
</evidence>
<dbReference type="RefSeq" id="WP_245035665.1">
    <property type="nucleotide sequence ID" value="NZ_CP095075.1"/>
</dbReference>
<proteinExistence type="inferred from homology"/>
<feature type="transmembrane region" description="Helical" evidence="7">
    <location>
        <begin position="172"/>
        <end position="191"/>
    </location>
</feature>
<dbReference type="Pfam" id="PF02706">
    <property type="entry name" value="Wzz"/>
    <property type="match status" value="1"/>
</dbReference>
<feature type="transmembrane region" description="Helical" evidence="7">
    <location>
        <begin position="31"/>
        <end position="51"/>
    </location>
</feature>
<evidence type="ECO:0000256" key="4">
    <source>
        <dbReference type="ARBA" id="ARBA00022692"/>
    </source>
</evidence>
<keyword evidence="5 7" id="KW-1133">Transmembrane helix</keyword>
<gene>
    <name evidence="9" type="ORF">MUO15_10375</name>
</gene>
<organism evidence="9 10">
    <name type="scientific">Halobacillus amylolyticus</name>
    <dbReference type="NCBI Taxonomy" id="2932259"/>
    <lineage>
        <taxon>Bacteria</taxon>
        <taxon>Bacillati</taxon>
        <taxon>Bacillota</taxon>
        <taxon>Bacilli</taxon>
        <taxon>Bacillales</taxon>
        <taxon>Bacillaceae</taxon>
        <taxon>Halobacillus</taxon>
    </lineage>
</organism>
<keyword evidence="3" id="KW-1003">Cell membrane</keyword>
<dbReference type="PANTHER" id="PTHR32309:SF31">
    <property type="entry name" value="CAPSULAR EXOPOLYSACCHARIDE FAMILY"/>
    <property type="match status" value="1"/>
</dbReference>
<evidence type="ECO:0000259" key="8">
    <source>
        <dbReference type="Pfam" id="PF02706"/>
    </source>
</evidence>
<protein>
    <submittedName>
        <fullName evidence="9">Wzz/FepE/Etk N-terminal domain-containing protein</fullName>
    </submittedName>
</protein>
<comment type="subcellular location">
    <subcellularLocation>
        <location evidence="1">Cell membrane</location>
        <topology evidence="1">Multi-pass membrane protein</topology>
    </subcellularLocation>
</comment>
<evidence type="ECO:0000256" key="3">
    <source>
        <dbReference type="ARBA" id="ARBA00022475"/>
    </source>
</evidence>
<evidence type="ECO:0000256" key="6">
    <source>
        <dbReference type="ARBA" id="ARBA00023136"/>
    </source>
</evidence>
<evidence type="ECO:0000256" key="2">
    <source>
        <dbReference type="ARBA" id="ARBA00006683"/>
    </source>
</evidence>
<sequence>MSRMKQVNFNDDGRGKEINLKEYFDVIKNRFWIIILITILTTLAGLGYNHVNNTLLYESSTRMILSTEDDNMNTLMVMIKDPIIMEEVREELQLSQSAGSLASQIEVSQLEDSQVIRISVTATDPKRAVEIANATAKVYKNEIVNILDFDQVQLLSEAKENPFPINGDQSRTVILAALFGVMTGIGLVFLLDTLDSTVKNREDVEEYLEIPVIGFVSPMNKRNSTIRKKKQRNEEVELRGESVDIK</sequence>
<dbReference type="PANTHER" id="PTHR32309">
    <property type="entry name" value="TYROSINE-PROTEIN KINASE"/>
    <property type="match status" value="1"/>
</dbReference>
<feature type="domain" description="Polysaccharide chain length determinant N-terminal" evidence="8">
    <location>
        <begin position="17"/>
        <end position="93"/>
    </location>
</feature>
<dbReference type="Proteomes" id="UP000830326">
    <property type="component" value="Chromosome"/>
</dbReference>
<accession>A0ABY4HG93</accession>
<dbReference type="InterPro" id="IPR003856">
    <property type="entry name" value="LPS_length_determ_N"/>
</dbReference>
<keyword evidence="10" id="KW-1185">Reference proteome</keyword>
<keyword evidence="4 7" id="KW-0812">Transmembrane</keyword>
<evidence type="ECO:0000256" key="1">
    <source>
        <dbReference type="ARBA" id="ARBA00004651"/>
    </source>
</evidence>
<evidence type="ECO:0000256" key="5">
    <source>
        <dbReference type="ARBA" id="ARBA00022989"/>
    </source>
</evidence>
<evidence type="ECO:0000256" key="7">
    <source>
        <dbReference type="SAM" id="Phobius"/>
    </source>
</evidence>
<comment type="similarity">
    <text evidence="2">Belongs to the CpsC/CapA family.</text>
</comment>
<reference evidence="9" key="1">
    <citation type="submission" date="2022-04" db="EMBL/GenBank/DDBJ databases">
        <title>Halobacillus sp. isolated from saltern.</title>
        <authorList>
            <person name="Won M."/>
            <person name="Lee C.-M."/>
            <person name="Woen H.-Y."/>
            <person name="Kwon S.-W."/>
        </authorList>
    </citation>
    <scope>NUCLEOTIDE SEQUENCE</scope>
    <source>
        <strain evidence="9">SSHM10-5</strain>
    </source>
</reference>